<gene>
    <name evidence="3" type="ORF">COCON_G00023270</name>
</gene>
<proteinExistence type="predicted"/>
<dbReference type="PANTHER" id="PTHR34035">
    <property type="entry name" value="TESTIS-EXPRESSED PROTEIN 47"/>
    <property type="match status" value="1"/>
</dbReference>
<dbReference type="Gene3D" id="3.30.70.100">
    <property type="match status" value="1"/>
</dbReference>
<dbReference type="PANTHER" id="PTHR34035:SF1">
    <property type="entry name" value="TESTIS-EXPRESSED PROTEIN 47"/>
    <property type="match status" value="1"/>
</dbReference>
<dbReference type="GO" id="GO:0009882">
    <property type="term" value="F:blue light photoreceptor activity"/>
    <property type="evidence" value="ECO:0007669"/>
    <property type="project" value="InterPro"/>
</dbReference>
<dbReference type="Proteomes" id="UP001152803">
    <property type="component" value="Unassembled WGS sequence"/>
</dbReference>
<sequence>MEFGNRDRKQKEKKKEKEKKKPSEEKVQTSLYHRRLTRRKLLCPEGDLKILLHRLIFIGQISPELEDKTDLGAHYERLSQHLQLRYQADAFTGLLLLYPSHVVHILESSSEVLVYVLRDLCDIQARPHSALISESRILVVSHDISSRLFQDWSYKVLDLPGTTLTDRGKQETTEKLVTSTLKTLLKLGSHLQRLSKRRNFSVSAESLLKQGPELIIPQDVLAQLIERNELLTPQQYLQAYHSPVNLPINSAHTFGSVCPNIV</sequence>
<dbReference type="AlphaFoldDB" id="A0A9Q1DX90"/>
<dbReference type="GO" id="GO:0071949">
    <property type="term" value="F:FAD binding"/>
    <property type="evidence" value="ECO:0007669"/>
    <property type="project" value="InterPro"/>
</dbReference>
<evidence type="ECO:0000259" key="2">
    <source>
        <dbReference type="SMART" id="SM01034"/>
    </source>
</evidence>
<dbReference type="InterPro" id="IPR055308">
    <property type="entry name" value="TEX47-like"/>
</dbReference>
<feature type="compositionally biased region" description="Basic and acidic residues" evidence="1">
    <location>
        <begin position="1"/>
        <end position="27"/>
    </location>
</feature>
<organism evidence="3 4">
    <name type="scientific">Conger conger</name>
    <name type="common">Conger eel</name>
    <name type="synonym">Muraena conger</name>
    <dbReference type="NCBI Taxonomy" id="82655"/>
    <lineage>
        <taxon>Eukaryota</taxon>
        <taxon>Metazoa</taxon>
        <taxon>Chordata</taxon>
        <taxon>Craniata</taxon>
        <taxon>Vertebrata</taxon>
        <taxon>Euteleostomi</taxon>
        <taxon>Actinopterygii</taxon>
        <taxon>Neopterygii</taxon>
        <taxon>Teleostei</taxon>
        <taxon>Anguilliformes</taxon>
        <taxon>Congridae</taxon>
        <taxon>Conger</taxon>
    </lineage>
</organism>
<keyword evidence="4" id="KW-1185">Reference proteome</keyword>
<accession>A0A9Q1DX90</accession>
<dbReference type="EMBL" id="JAFJMO010000002">
    <property type="protein sequence ID" value="KAJ8283477.1"/>
    <property type="molecule type" value="Genomic_DNA"/>
</dbReference>
<comment type="caution">
    <text evidence="3">The sequence shown here is derived from an EMBL/GenBank/DDBJ whole genome shotgun (WGS) entry which is preliminary data.</text>
</comment>
<feature type="domain" description="BLUF" evidence="2">
    <location>
        <begin position="52"/>
        <end position="156"/>
    </location>
</feature>
<protein>
    <recommendedName>
        <fullName evidence="2">BLUF domain-containing protein</fullName>
    </recommendedName>
</protein>
<dbReference type="Pfam" id="PF24787">
    <property type="entry name" value="TEX47"/>
    <property type="match status" value="1"/>
</dbReference>
<dbReference type="OrthoDB" id="548795at2759"/>
<dbReference type="InterPro" id="IPR007024">
    <property type="entry name" value="BLUF_domain"/>
</dbReference>
<dbReference type="SMART" id="SM01034">
    <property type="entry name" value="BLUF"/>
    <property type="match status" value="1"/>
</dbReference>
<feature type="region of interest" description="Disordered" evidence="1">
    <location>
        <begin position="1"/>
        <end position="29"/>
    </location>
</feature>
<evidence type="ECO:0000313" key="3">
    <source>
        <dbReference type="EMBL" id="KAJ8283477.1"/>
    </source>
</evidence>
<evidence type="ECO:0000256" key="1">
    <source>
        <dbReference type="SAM" id="MobiDB-lite"/>
    </source>
</evidence>
<reference evidence="3" key="1">
    <citation type="journal article" date="2023" name="Science">
        <title>Genome structures resolve the early diversification of teleost fishes.</title>
        <authorList>
            <person name="Parey E."/>
            <person name="Louis A."/>
            <person name="Montfort J."/>
            <person name="Bouchez O."/>
            <person name="Roques C."/>
            <person name="Iampietro C."/>
            <person name="Lluch J."/>
            <person name="Castinel A."/>
            <person name="Donnadieu C."/>
            <person name="Desvignes T."/>
            <person name="Floi Bucao C."/>
            <person name="Jouanno E."/>
            <person name="Wen M."/>
            <person name="Mejri S."/>
            <person name="Dirks R."/>
            <person name="Jansen H."/>
            <person name="Henkel C."/>
            <person name="Chen W.J."/>
            <person name="Zahm M."/>
            <person name="Cabau C."/>
            <person name="Klopp C."/>
            <person name="Thompson A.W."/>
            <person name="Robinson-Rechavi M."/>
            <person name="Braasch I."/>
            <person name="Lecointre G."/>
            <person name="Bobe J."/>
            <person name="Postlethwait J.H."/>
            <person name="Berthelot C."/>
            <person name="Roest Crollius H."/>
            <person name="Guiguen Y."/>
        </authorList>
    </citation>
    <scope>NUCLEOTIDE SEQUENCE</scope>
    <source>
        <strain evidence="3">Concon-B</strain>
    </source>
</reference>
<evidence type="ECO:0000313" key="4">
    <source>
        <dbReference type="Proteomes" id="UP001152803"/>
    </source>
</evidence>
<name>A0A9Q1DX90_CONCO</name>